<dbReference type="Pfam" id="PF00190">
    <property type="entry name" value="Cupin_1"/>
    <property type="match status" value="2"/>
</dbReference>
<feature type="chain" id="PRO_5025475093" evidence="3">
    <location>
        <begin position="22"/>
        <end position="461"/>
    </location>
</feature>
<sequence>MKIGKTESFLLLALIIGYGAATMATATGFKVEQDEIGEGGRQDEMFLLLNSEPVMKSDAGEMRVVRSHDHEGRMIVEKPMHIGFIQMDPNTLLLPMYLDSSLILFLRTGEATVGLIYKDHMVESQLKVGDVYPIPAGSTFYILNTGEDQRLHIICSIDPSQSLNFGAFQSFFIGGGTYPSSVLAGFGPETLSAAFNVSESKVSRIFSKQQEGPIVYLTNSRGPNTWKKFSLLEKQERLKQVKRIVQGQAEEEKEWSWWNLVTDVFGTQDSNENHKAPISYNIYNKTPDFRNDYGWRVELDESEYRPLKHTGIGVFHVNLTPGSMLAPHMNPSATEYSIVLKGSGRIQIVYPNGTLAMDVMVKEGDVFWVPRYFACCQTASKSEAFEFLGFTSSSSQKNRPQFLVGKNSLLHTLNSLELANAFGVSRKKIRRLINAQRESMILPSSSSPSADDDEKKKAVSF</sequence>
<dbReference type="SUPFAM" id="SSF51182">
    <property type="entry name" value="RmlC-like cupins"/>
    <property type="match status" value="1"/>
</dbReference>
<evidence type="ECO:0000256" key="2">
    <source>
        <dbReference type="SAM" id="MobiDB-lite"/>
    </source>
</evidence>
<feature type="region of interest" description="Disordered" evidence="2">
    <location>
        <begin position="442"/>
        <end position="461"/>
    </location>
</feature>
<dbReference type="Gene3D" id="2.60.120.10">
    <property type="entry name" value="Jelly Rolls"/>
    <property type="match status" value="2"/>
</dbReference>
<evidence type="ECO:0000256" key="1">
    <source>
        <dbReference type="ARBA" id="ARBA00022729"/>
    </source>
</evidence>
<protein>
    <submittedName>
        <fullName evidence="5">Mitochondrial</fullName>
    </submittedName>
</protein>
<evidence type="ECO:0000256" key="3">
    <source>
        <dbReference type="SAM" id="SignalP"/>
    </source>
</evidence>
<feature type="signal peptide" evidence="3">
    <location>
        <begin position="1"/>
        <end position="21"/>
    </location>
</feature>
<dbReference type="InterPro" id="IPR014710">
    <property type="entry name" value="RmlC-like_jellyroll"/>
</dbReference>
<dbReference type="AlphaFoldDB" id="A0A6A3CQ72"/>
<evidence type="ECO:0000313" key="5">
    <source>
        <dbReference type="EMBL" id="KAE8731590.1"/>
    </source>
</evidence>
<dbReference type="PANTHER" id="PTHR31189">
    <property type="entry name" value="OS03G0336100 PROTEIN-RELATED"/>
    <property type="match status" value="1"/>
</dbReference>
<proteinExistence type="predicted"/>
<gene>
    <name evidence="5" type="ORF">F3Y22_tig00002793pilonHSYRG00058</name>
</gene>
<dbReference type="CDD" id="cd02245">
    <property type="entry name" value="cupin_7S_vicilin-like_C"/>
    <property type="match status" value="1"/>
</dbReference>
<dbReference type="PANTHER" id="PTHR31189:SF2">
    <property type="entry name" value="RMLC-LIKE CUPINS SUPERFAMILY PROTEIN"/>
    <property type="match status" value="1"/>
</dbReference>
<accession>A0A6A3CQ72</accession>
<dbReference type="InterPro" id="IPR050253">
    <property type="entry name" value="Seed_Storage-Functional"/>
</dbReference>
<dbReference type="InterPro" id="IPR011051">
    <property type="entry name" value="RmlC_Cupin_sf"/>
</dbReference>
<feature type="domain" description="Cupin type-1" evidence="4">
    <location>
        <begin position="46"/>
        <end position="203"/>
    </location>
</feature>
<comment type="caution">
    <text evidence="5">The sequence shown here is derived from an EMBL/GenBank/DDBJ whole genome shotgun (WGS) entry which is preliminary data.</text>
</comment>
<dbReference type="OrthoDB" id="2019862at2759"/>
<reference evidence="5" key="1">
    <citation type="submission" date="2019-09" db="EMBL/GenBank/DDBJ databases">
        <title>Draft genome information of white flower Hibiscus syriacus.</title>
        <authorList>
            <person name="Kim Y.-M."/>
        </authorList>
    </citation>
    <scope>NUCLEOTIDE SEQUENCE [LARGE SCALE GENOMIC DNA]</scope>
    <source>
        <strain evidence="5">YM2019G1</strain>
    </source>
</reference>
<evidence type="ECO:0000313" key="6">
    <source>
        <dbReference type="Proteomes" id="UP000436088"/>
    </source>
</evidence>
<dbReference type="EMBL" id="VEPZ02000193">
    <property type="protein sequence ID" value="KAE8731590.1"/>
    <property type="molecule type" value="Genomic_DNA"/>
</dbReference>
<keyword evidence="1 3" id="KW-0732">Signal</keyword>
<organism evidence="5 6">
    <name type="scientific">Hibiscus syriacus</name>
    <name type="common">Rose of Sharon</name>
    <dbReference type="NCBI Taxonomy" id="106335"/>
    <lineage>
        <taxon>Eukaryota</taxon>
        <taxon>Viridiplantae</taxon>
        <taxon>Streptophyta</taxon>
        <taxon>Embryophyta</taxon>
        <taxon>Tracheophyta</taxon>
        <taxon>Spermatophyta</taxon>
        <taxon>Magnoliopsida</taxon>
        <taxon>eudicotyledons</taxon>
        <taxon>Gunneridae</taxon>
        <taxon>Pentapetalae</taxon>
        <taxon>rosids</taxon>
        <taxon>malvids</taxon>
        <taxon>Malvales</taxon>
        <taxon>Malvaceae</taxon>
        <taxon>Malvoideae</taxon>
        <taxon>Hibiscus</taxon>
    </lineage>
</organism>
<evidence type="ECO:0000259" key="4">
    <source>
        <dbReference type="SMART" id="SM00835"/>
    </source>
</evidence>
<dbReference type="InterPro" id="IPR006045">
    <property type="entry name" value="Cupin_1"/>
</dbReference>
<name>A0A6A3CQ72_HIBSY</name>
<dbReference type="CDD" id="cd02244">
    <property type="entry name" value="cupin_7S_vicilin-like_N"/>
    <property type="match status" value="1"/>
</dbReference>
<keyword evidence="6" id="KW-1185">Reference proteome</keyword>
<dbReference type="SMART" id="SM00835">
    <property type="entry name" value="Cupin_1"/>
    <property type="match status" value="2"/>
</dbReference>
<dbReference type="Proteomes" id="UP000436088">
    <property type="component" value="Unassembled WGS sequence"/>
</dbReference>
<feature type="domain" description="Cupin type-1" evidence="4">
    <location>
        <begin position="280"/>
        <end position="430"/>
    </location>
</feature>